<organism evidence="2 3">
    <name type="scientific">Solanum tuberosum</name>
    <name type="common">Potato</name>
    <dbReference type="NCBI Taxonomy" id="4113"/>
    <lineage>
        <taxon>Eukaryota</taxon>
        <taxon>Viridiplantae</taxon>
        <taxon>Streptophyta</taxon>
        <taxon>Embryophyta</taxon>
        <taxon>Tracheophyta</taxon>
        <taxon>Spermatophyta</taxon>
        <taxon>Magnoliopsida</taxon>
        <taxon>eudicotyledons</taxon>
        <taxon>Gunneridae</taxon>
        <taxon>Pentapetalae</taxon>
        <taxon>asterids</taxon>
        <taxon>lamiids</taxon>
        <taxon>Solanales</taxon>
        <taxon>Solanaceae</taxon>
        <taxon>Solanoideae</taxon>
        <taxon>Solaneae</taxon>
        <taxon>Solanum</taxon>
    </lineage>
</organism>
<keyword evidence="1" id="KW-0812">Transmembrane</keyword>
<keyword evidence="1" id="KW-1133">Transmembrane helix</keyword>
<dbReference type="eggNOG" id="ENOG502S0F8">
    <property type="taxonomic scope" value="Eukaryota"/>
</dbReference>
<keyword evidence="1" id="KW-0472">Membrane</keyword>
<dbReference type="InParanoid" id="M1BCI1"/>
<dbReference type="Gramene" id="PGSC0003DMT400042097">
    <property type="protein sequence ID" value="PGSC0003DMT400042097"/>
    <property type="gene ID" value="PGSC0003DMG400016325"/>
</dbReference>
<reference evidence="3" key="1">
    <citation type="journal article" date="2011" name="Nature">
        <title>Genome sequence and analysis of the tuber crop potato.</title>
        <authorList>
            <consortium name="The Potato Genome Sequencing Consortium"/>
        </authorList>
    </citation>
    <scope>NUCLEOTIDE SEQUENCE [LARGE SCALE GENOMIC DNA]</scope>
    <source>
        <strain evidence="3">cv. DM1-3 516 R44</strain>
    </source>
</reference>
<dbReference type="PANTHER" id="PTHR31474">
    <property type="entry name" value="HR-LIKE LESION-INDUCER"/>
    <property type="match status" value="1"/>
</dbReference>
<evidence type="ECO:0000313" key="2">
    <source>
        <dbReference type="EnsemblPlants" id="PGSC0003DMT400042097"/>
    </source>
</evidence>
<dbReference type="OrthoDB" id="529675at2759"/>
<dbReference type="InterPro" id="IPR008637">
    <property type="entry name" value="HR_lesion"/>
</dbReference>
<keyword evidence="3" id="KW-1185">Reference proteome</keyword>
<name>M1BCI1_SOLTU</name>
<dbReference type="ExpressionAtlas" id="M1BCI1">
    <property type="expression patterns" value="baseline"/>
</dbReference>
<dbReference type="PaxDb" id="4113-PGSC0003DMT400042097"/>
<dbReference type="AlphaFoldDB" id="M1BCI1"/>
<dbReference type="PANTHER" id="PTHR31474:SF4">
    <property type="entry name" value="NICOTIANA LESION-INDUCING LIKE"/>
    <property type="match status" value="1"/>
</dbReference>
<protein>
    <submittedName>
        <fullName evidence="2">Lesion-inducing protein</fullName>
    </submittedName>
</protein>
<dbReference type="Pfam" id="PF05514">
    <property type="entry name" value="HR_lesion"/>
    <property type="match status" value="1"/>
</dbReference>
<evidence type="ECO:0000256" key="1">
    <source>
        <dbReference type="SAM" id="Phobius"/>
    </source>
</evidence>
<feature type="transmembrane region" description="Helical" evidence="1">
    <location>
        <begin position="155"/>
        <end position="176"/>
    </location>
</feature>
<dbReference type="EnsemblPlants" id="PGSC0003DMT400042097">
    <property type="protein sequence ID" value="PGSC0003DMT400042097"/>
    <property type="gene ID" value="PGSC0003DMG400016325"/>
</dbReference>
<dbReference type="Proteomes" id="UP000011115">
    <property type="component" value="Unassembled WGS sequence"/>
</dbReference>
<proteinExistence type="predicted"/>
<accession>M1BCI1</accession>
<reference evidence="2" key="2">
    <citation type="submission" date="2015-06" db="UniProtKB">
        <authorList>
            <consortium name="EnsemblPlants"/>
        </authorList>
    </citation>
    <scope>IDENTIFICATION</scope>
    <source>
        <strain evidence="2">DM1-3 516 R44</strain>
    </source>
</reference>
<sequence length="195" mass="21731">MPCRSLHLSSYDITLNSPNETNKLTILVSIASFPLKRFLFFLDDAKILPTKIMLVEMRFCRFHEFGEDGGPAAKELAPKVAGLQDFLESKLGTGTPKIDVRHVVAGFMALKGLGGLLLVFGCFTGAFLLICYLIMATPLLHDFSHFNIGEPQYFIVLQEFLQCLALLGALLFFVGMKNSINRRLPKKKTLKSKTT</sequence>
<evidence type="ECO:0000313" key="3">
    <source>
        <dbReference type="Proteomes" id="UP000011115"/>
    </source>
</evidence>
<feature type="transmembrane region" description="Helical" evidence="1">
    <location>
        <begin position="116"/>
        <end position="135"/>
    </location>
</feature>
<gene>
    <name evidence="2" type="primary">LOC102592921</name>
</gene>